<evidence type="ECO:0000256" key="2">
    <source>
        <dbReference type="ARBA" id="ARBA00010617"/>
    </source>
</evidence>
<keyword evidence="5 9" id="KW-0560">Oxidoreductase</keyword>
<sequence length="516" mass="57838">MDQETTSLVVSLLFPFLVSTLILYIFLRRHHKSSSSRSLKLPPSPPRLPIIGNIHQLSPILHQSLESLAQKYGPVMMIHIGSKPVLIISSSDAAEQVLRRNDLNFLDRAQPTYIGKLSYDFKDMIFQPYGDYWRQLRFICVSQLLSNKRVQSFRSIREQEIGKVLENIRKSCVSAGTTGSIICLSEIVTTLTSNILSLVVLGKRHSGEEGNNGSHKLSSALNLIAGQVNIGDYIPCLGWINHINGMEKKVNRVAKEVDEYLEGIIEQGLKKQETNEVDVNGEGQQNFLDVLLQLQREENANLHRDSIKAILLNMMLAGAETTYSLMEWTFSQLMRNPNVMAKLQGEVRQKPGRKLGQMITEDDLDSLPYLKAVIRETLRTNPPVTLLNRVSKEAVKIMEYDVAAGSEVFINVKVIGRDPLLWEEADVFRPERFLNSPVDVKGQHFEYLPFGSGRRICPGSSLALTTAQLTLANLIHNFNFALPNNAKPDELDMSEGHGMVTKRKIPLVLVASLPSS</sequence>
<accession>A0AAV1D8I1</accession>
<dbReference type="PROSITE" id="PS00086">
    <property type="entry name" value="CYTOCHROME_P450"/>
    <property type="match status" value="1"/>
</dbReference>
<proteinExistence type="inferred from homology"/>
<feature type="transmembrane region" description="Helical" evidence="10">
    <location>
        <begin position="6"/>
        <end position="27"/>
    </location>
</feature>
<evidence type="ECO:0000256" key="3">
    <source>
        <dbReference type="ARBA" id="ARBA00022617"/>
    </source>
</evidence>
<dbReference type="SUPFAM" id="SSF48264">
    <property type="entry name" value="Cytochrome P450"/>
    <property type="match status" value="1"/>
</dbReference>
<dbReference type="EMBL" id="OX459121">
    <property type="protein sequence ID" value="CAI9103908.1"/>
    <property type="molecule type" value="Genomic_DNA"/>
</dbReference>
<dbReference type="CDD" id="cd11072">
    <property type="entry name" value="CYP71-like"/>
    <property type="match status" value="1"/>
</dbReference>
<dbReference type="Proteomes" id="UP001161247">
    <property type="component" value="Chromosome 4"/>
</dbReference>
<keyword evidence="6 8" id="KW-0408">Iron</keyword>
<keyword evidence="10" id="KW-0812">Transmembrane</keyword>
<dbReference type="InterPro" id="IPR002401">
    <property type="entry name" value="Cyt_P450_E_grp-I"/>
</dbReference>
<feature type="binding site" description="axial binding residue" evidence="8">
    <location>
        <position position="457"/>
    </location>
    <ligand>
        <name>heme</name>
        <dbReference type="ChEBI" id="CHEBI:30413"/>
    </ligand>
    <ligandPart>
        <name>Fe</name>
        <dbReference type="ChEBI" id="CHEBI:18248"/>
    </ligandPart>
</feature>
<protein>
    <submittedName>
        <fullName evidence="11">OLC1v1002499C2</fullName>
    </submittedName>
</protein>
<reference evidence="11" key="1">
    <citation type="submission" date="2023-03" db="EMBL/GenBank/DDBJ databases">
        <authorList>
            <person name="Julca I."/>
        </authorList>
    </citation>
    <scope>NUCLEOTIDE SEQUENCE</scope>
</reference>
<evidence type="ECO:0000256" key="5">
    <source>
        <dbReference type="ARBA" id="ARBA00023002"/>
    </source>
</evidence>
<dbReference type="InterPro" id="IPR017972">
    <property type="entry name" value="Cyt_P450_CS"/>
</dbReference>
<keyword evidence="4 8" id="KW-0479">Metal-binding</keyword>
<evidence type="ECO:0000256" key="8">
    <source>
        <dbReference type="PIRSR" id="PIRSR602401-1"/>
    </source>
</evidence>
<keyword evidence="7 9" id="KW-0503">Monooxygenase</keyword>
<keyword evidence="12" id="KW-1185">Reference proteome</keyword>
<comment type="cofactor">
    <cofactor evidence="1 8">
        <name>heme</name>
        <dbReference type="ChEBI" id="CHEBI:30413"/>
    </cofactor>
</comment>
<dbReference type="Gene3D" id="1.10.630.10">
    <property type="entry name" value="Cytochrome P450"/>
    <property type="match status" value="1"/>
</dbReference>
<evidence type="ECO:0000256" key="7">
    <source>
        <dbReference type="ARBA" id="ARBA00023033"/>
    </source>
</evidence>
<dbReference type="GO" id="GO:0016705">
    <property type="term" value="F:oxidoreductase activity, acting on paired donors, with incorporation or reduction of molecular oxygen"/>
    <property type="evidence" value="ECO:0007669"/>
    <property type="project" value="InterPro"/>
</dbReference>
<dbReference type="GO" id="GO:0004497">
    <property type="term" value="F:monooxygenase activity"/>
    <property type="evidence" value="ECO:0007669"/>
    <property type="project" value="UniProtKB-KW"/>
</dbReference>
<name>A0AAV1D8I1_OLDCO</name>
<dbReference type="InterPro" id="IPR036396">
    <property type="entry name" value="Cyt_P450_sf"/>
</dbReference>
<evidence type="ECO:0000313" key="12">
    <source>
        <dbReference type="Proteomes" id="UP001161247"/>
    </source>
</evidence>
<comment type="similarity">
    <text evidence="2 9">Belongs to the cytochrome P450 family.</text>
</comment>
<dbReference type="PRINTS" id="PR00463">
    <property type="entry name" value="EP450I"/>
</dbReference>
<keyword evidence="10" id="KW-0472">Membrane</keyword>
<evidence type="ECO:0000256" key="6">
    <source>
        <dbReference type="ARBA" id="ARBA00023004"/>
    </source>
</evidence>
<dbReference type="FunFam" id="1.10.630.10:FF:000011">
    <property type="entry name" value="Cytochrome P450 83B1"/>
    <property type="match status" value="1"/>
</dbReference>
<organism evidence="11 12">
    <name type="scientific">Oldenlandia corymbosa var. corymbosa</name>
    <dbReference type="NCBI Taxonomy" id="529605"/>
    <lineage>
        <taxon>Eukaryota</taxon>
        <taxon>Viridiplantae</taxon>
        <taxon>Streptophyta</taxon>
        <taxon>Embryophyta</taxon>
        <taxon>Tracheophyta</taxon>
        <taxon>Spermatophyta</taxon>
        <taxon>Magnoliopsida</taxon>
        <taxon>eudicotyledons</taxon>
        <taxon>Gunneridae</taxon>
        <taxon>Pentapetalae</taxon>
        <taxon>asterids</taxon>
        <taxon>lamiids</taxon>
        <taxon>Gentianales</taxon>
        <taxon>Rubiaceae</taxon>
        <taxon>Rubioideae</taxon>
        <taxon>Spermacoceae</taxon>
        <taxon>Hedyotis-Oldenlandia complex</taxon>
        <taxon>Oldenlandia</taxon>
    </lineage>
</organism>
<evidence type="ECO:0000256" key="1">
    <source>
        <dbReference type="ARBA" id="ARBA00001971"/>
    </source>
</evidence>
<evidence type="ECO:0000256" key="4">
    <source>
        <dbReference type="ARBA" id="ARBA00022723"/>
    </source>
</evidence>
<evidence type="ECO:0000256" key="9">
    <source>
        <dbReference type="RuleBase" id="RU000461"/>
    </source>
</evidence>
<evidence type="ECO:0000313" key="11">
    <source>
        <dbReference type="EMBL" id="CAI9103908.1"/>
    </source>
</evidence>
<evidence type="ECO:0000256" key="10">
    <source>
        <dbReference type="SAM" id="Phobius"/>
    </source>
</evidence>
<dbReference type="PRINTS" id="PR00385">
    <property type="entry name" value="P450"/>
</dbReference>
<dbReference type="InterPro" id="IPR001128">
    <property type="entry name" value="Cyt_P450"/>
</dbReference>
<dbReference type="PANTHER" id="PTHR47955:SF15">
    <property type="entry name" value="CYTOCHROME P450 71A2-LIKE"/>
    <property type="match status" value="1"/>
</dbReference>
<gene>
    <name evidence="11" type="ORF">OLC1_LOCUS12953</name>
</gene>
<keyword evidence="3 8" id="KW-0349">Heme</keyword>
<dbReference type="GO" id="GO:0005506">
    <property type="term" value="F:iron ion binding"/>
    <property type="evidence" value="ECO:0007669"/>
    <property type="project" value="InterPro"/>
</dbReference>
<dbReference type="Pfam" id="PF00067">
    <property type="entry name" value="p450"/>
    <property type="match status" value="1"/>
</dbReference>
<dbReference type="AlphaFoldDB" id="A0AAV1D8I1"/>
<dbReference type="GO" id="GO:0020037">
    <property type="term" value="F:heme binding"/>
    <property type="evidence" value="ECO:0007669"/>
    <property type="project" value="InterPro"/>
</dbReference>
<dbReference type="PANTHER" id="PTHR47955">
    <property type="entry name" value="CYTOCHROME P450 FAMILY 71 PROTEIN"/>
    <property type="match status" value="1"/>
</dbReference>
<keyword evidence="10" id="KW-1133">Transmembrane helix</keyword>